<dbReference type="Proteomes" id="UP000002357">
    <property type="component" value="Plasmid pSCL4"/>
</dbReference>
<keyword evidence="3" id="KW-1185">Reference proteome</keyword>
<organism evidence="2 3">
    <name type="scientific">Streptomyces clavuligerus</name>
    <dbReference type="NCBI Taxonomy" id="1901"/>
    <lineage>
        <taxon>Bacteria</taxon>
        <taxon>Bacillati</taxon>
        <taxon>Actinomycetota</taxon>
        <taxon>Actinomycetes</taxon>
        <taxon>Kitasatosporales</taxon>
        <taxon>Streptomycetaceae</taxon>
        <taxon>Streptomyces</taxon>
    </lineage>
</organism>
<accession>B5GM09</accession>
<dbReference type="SUPFAM" id="SSF55729">
    <property type="entry name" value="Acyl-CoA N-acyltransferases (Nat)"/>
    <property type="match status" value="1"/>
</dbReference>
<dbReference type="EMBL" id="CM000914">
    <property type="protein sequence ID" value="EFG05010.2"/>
    <property type="molecule type" value="Genomic_DNA"/>
</dbReference>
<feature type="region of interest" description="Disordered" evidence="1">
    <location>
        <begin position="90"/>
        <end position="114"/>
    </location>
</feature>
<dbReference type="InterPro" id="IPR016181">
    <property type="entry name" value="Acyl_CoA_acyltransferase"/>
</dbReference>
<dbReference type="GeneID" id="93734567"/>
<keyword evidence="2" id="KW-0808">Transferase</keyword>
<dbReference type="OrthoDB" id="9814648at2"/>
<name>B5GM09_STRCL</name>
<protein>
    <submittedName>
        <fullName evidence="2">Acetyltransferase</fullName>
    </submittedName>
</protein>
<dbReference type="RefSeq" id="WP_003952759.1">
    <property type="nucleotide sequence ID" value="NZ_CM000914.1"/>
</dbReference>
<keyword evidence="2" id="KW-0614">Plasmid</keyword>
<evidence type="ECO:0000313" key="2">
    <source>
        <dbReference type="EMBL" id="EFG05010.2"/>
    </source>
</evidence>
<dbReference type="GO" id="GO:0016740">
    <property type="term" value="F:transferase activity"/>
    <property type="evidence" value="ECO:0007669"/>
    <property type="project" value="UniProtKB-KW"/>
</dbReference>
<evidence type="ECO:0000313" key="3">
    <source>
        <dbReference type="Proteomes" id="UP000002357"/>
    </source>
</evidence>
<reference evidence="2 3" key="1">
    <citation type="journal article" date="2010" name="Genome Biol. Evol.">
        <title>The sequence of a 1.8-mb bacterial linear plasmid reveals a rich evolutionary reservoir of secondary metabolic pathways.</title>
        <authorList>
            <person name="Medema M.H."/>
            <person name="Trefzer A."/>
            <person name="Kovalchuk A."/>
            <person name="van den Berg M."/>
            <person name="Mueller U."/>
            <person name="Heijne W."/>
            <person name="Wu L."/>
            <person name="Alam M.T."/>
            <person name="Ronning C.M."/>
            <person name="Nierman W.C."/>
            <person name="Bovenberg R.A.L."/>
            <person name="Breitling R."/>
            <person name="Takano E."/>
        </authorList>
    </citation>
    <scope>NUCLEOTIDE SEQUENCE [LARGE SCALE GENOMIC DNA]</scope>
    <source>
        <strain evidence="3">ATCC 27064 / DSM 738 / JCM 4710 / NBRC 13307 / NCIMB 12785 / NRRL 3585 / VKM Ac-602</strain>
        <plasmid evidence="2">pSCL4</plasmid>
    </source>
</reference>
<geneLocation type="plasmid" evidence="2 3">
    <name>pSCL4</name>
</geneLocation>
<dbReference type="Gene3D" id="3.40.630.30">
    <property type="match status" value="1"/>
</dbReference>
<dbReference type="eggNOG" id="COG1670">
    <property type="taxonomic scope" value="Bacteria"/>
</dbReference>
<evidence type="ECO:0000256" key="1">
    <source>
        <dbReference type="SAM" id="MobiDB-lite"/>
    </source>
</evidence>
<gene>
    <name evidence="2" type="ORF">SCLAV_p1529</name>
</gene>
<sequence length="114" mass="12832">MVDHVRDASRPDFLSKPSLGGEQVLLRPVTADDMPALMPMLMDAETSRLTGSHDDGPLDERRIHAWYESRRQQDDRLDLAVVEPATGSIVARSRPWQPTDKLWPPTATRTADQD</sequence>
<dbReference type="AlphaFoldDB" id="B5GM09"/>
<proteinExistence type="predicted"/>